<dbReference type="EMBL" id="LSSM01000401">
    <property type="protein sequence ID" value="OMJ29038.1"/>
    <property type="molecule type" value="Genomic_DNA"/>
</dbReference>
<organism evidence="2 3">
    <name type="scientific">Smittium culicis</name>
    <dbReference type="NCBI Taxonomy" id="133412"/>
    <lineage>
        <taxon>Eukaryota</taxon>
        <taxon>Fungi</taxon>
        <taxon>Fungi incertae sedis</taxon>
        <taxon>Zoopagomycota</taxon>
        <taxon>Kickxellomycotina</taxon>
        <taxon>Harpellomycetes</taxon>
        <taxon>Harpellales</taxon>
        <taxon>Legeriomycetaceae</taxon>
        <taxon>Smittium</taxon>
    </lineage>
</organism>
<feature type="region of interest" description="Disordered" evidence="1">
    <location>
        <begin position="78"/>
        <end position="136"/>
    </location>
</feature>
<protein>
    <submittedName>
        <fullName evidence="2">Uncharacterized protein</fullName>
    </submittedName>
</protein>
<proteinExistence type="predicted"/>
<evidence type="ECO:0000313" key="2">
    <source>
        <dbReference type="EMBL" id="OMJ29038.1"/>
    </source>
</evidence>
<evidence type="ECO:0000256" key="1">
    <source>
        <dbReference type="SAM" id="MobiDB-lite"/>
    </source>
</evidence>
<reference evidence="3" key="1">
    <citation type="submission" date="2017-01" db="EMBL/GenBank/DDBJ databases">
        <authorList>
            <person name="Wang Y."/>
            <person name="White M."/>
            <person name="Kvist S."/>
            <person name="Moncalvo J.-M."/>
        </authorList>
    </citation>
    <scope>NUCLEOTIDE SEQUENCE [LARGE SCALE GENOMIC DNA]</scope>
    <source>
        <strain evidence="3">ID-206-W2</strain>
    </source>
</reference>
<name>A0A1R1YQ70_9FUNG</name>
<accession>A0A1R1YQ70</accession>
<comment type="caution">
    <text evidence="2">The sequence shown here is derived from an EMBL/GenBank/DDBJ whole genome shotgun (WGS) entry which is preliminary data.</text>
</comment>
<dbReference type="AlphaFoldDB" id="A0A1R1YQ70"/>
<evidence type="ECO:0000313" key="3">
    <source>
        <dbReference type="Proteomes" id="UP000187429"/>
    </source>
</evidence>
<keyword evidence="3" id="KW-1185">Reference proteome</keyword>
<gene>
    <name evidence="2" type="ORF">AYI69_g1474</name>
</gene>
<feature type="compositionally biased region" description="Low complexity" evidence="1">
    <location>
        <begin position="85"/>
        <end position="101"/>
    </location>
</feature>
<sequence length="144" mass="15642">MNDMAKSSLKFSLPEPTKVDILTPPALLIKNDDPKTSTKKNFLFKKSVEEPKNINDTKVSTTDEAVKAKPSTINRLRGTVGLKKPPASSIAPAEIPSSPIEKVSSGDDTESDGSTDENNQPLIKRTTKSTINTNDFSGSRWIVI</sequence>
<dbReference type="Proteomes" id="UP000187429">
    <property type="component" value="Unassembled WGS sequence"/>
</dbReference>